<dbReference type="InterPro" id="IPR045291">
    <property type="entry name" value="Complex1_LYR_LYRM9"/>
</dbReference>
<dbReference type="AlphaFoldDB" id="D6WZR4"/>
<evidence type="ECO:0000313" key="5">
    <source>
        <dbReference type="Proteomes" id="UP000007266"/>
    </source>
</evidence>
<dbReference type="eggNOG" id="ENOG502S9QI">
    <property type="taxonomic scope" value="Eukaryota"/>
</dbReference>
<dbReference type="InterPro" id="IPR052151">
    <property type="entry name" value="Complex_I_LYR"/>
</dbReference>
<reference evidence="4 5" key="2">
    <citation type="journal article" date="2010" name="Nucleic Acids Res.">
        <title>BeetleBase in 2010: revisions to provide comprehensive genomic information for Tribolium castaneum.</title>
        <authorList>
            <person name="Kim H.S."/>
            <person name="Murphy T."/>
            <person name="Xia J."/>
            <person name="Caragea D."/>
            <person name="Park Y."/>
            <person name="Beeman R.W."/>
            <person name="Lorenzen M.D."/>
            <person name="Butcher S."/>
            <person name="Manak J.R."/>
            <person name="Brown S.J."/>
        </authorList>
    </citation>
    <scope>GENOME REANNOTATION</scope>
    <source>
        <strain evidence="4 5">Georgia GA2</strain>
    </source>
</reference>
<keyword evidence="5" id="KW-1185">Reference proteome</keyword>
<organism evidence="4 5">
    <name type="scientific">Tribolium castaneum</name>
    <name type="common">Red flour beetle</name>
    <dbReference type="NCBI Taxonomy" id="7070"/>
    <lineage>
        <taxon>Eukaryota</taxon>
        <taxon>Metazoa</taxon>
        <taxon>Ecdysozoa</taxon>
        <taxon>Arthropoda</taxon>
        <taxon>Hexapoda</taxon>
        <taxon>Insecta</taxon>
        <taxon>Pterygota</taxon>
        <taxon>Neoptera</taxon>
        <taxon>Endopterygota</taxon>
        <taxon>Coleoptera</taxon>
        <taxon>Polyphaga</taxon>
        <taxon>Cucujiformia</taxon>
        <taxon>Tenebrionidae</taxon>
        <taxon>Tenebrionidae incertae sedis</taxon>
        <taxon>Tribolium</taxon>
    </lineage>
</organism>
<proteinExistence type="inferred from homology"/>
<name>D6WZR4_TRICA</name>
<dbReference type="PANTHER" id="PTHR47061">
    <property type="entry name" value="LYR MOTIF-CONTAINING PROTEIN 9"/>
    <property type="match status" value="1"/>
</dbReference>
<evidence type="ECO:0000313" key="4">
    <source>
        <dbReference type="EMBL" id="EFA09657.1"/>
    </source>
</evidence>
<dbReference type="PANTHER" id="PTHR47061:SF1">
    <property type="entry name" value="LYR MOTIF-CONTAINING PROTEIN 9"/>
    <property type="match status" value="1"/>
</dbReference>
<feature type="domain" description="Complex 1 LYR protein" evidence="3">
    <location>
        <begin position="23"/>
        <end position="76"/>
    </location>
</feature>
<comment type="similarity">
    <text evidence="1">Belongs to the complex I LYR family. LYRM9 subfamily.</text>
</comment>
<dbReference type="InParanoid" id="D6WZR4"/>
<evidence type="ECO:0000259" key="3">
    <source>
        <dbReference type="Pfam" id="PF05347"/>
    </source>
</evidence>
<dbReference type="InterPro" id="IPR008011">
    <property type="entry name" value="Complex1_LYR_dom"/>
</dbReference>
<dbReference type="HOGENOM" id="CLU_2375536_0_0_1"/>
<sequence>MSKTCMQFFRFSHCTSKADTSPKALYRHLIRQCEKLPEGPQKYYKFMIKQSFKQHVNETDPQRIQQIVARSYEDADWVLKKVSCVSGLAKNEFNF</sequence>
<dbReference type="STRING" id="7070.D6WZR4"/>
<evidence type="ECO:0000256" key="2">
    <source>
        <dbReference type="ARBA" id="ARBA00026234"/>
    </source>
</evidence>
<dbReference type="Pfam" id="PF05347">
    <property type="entry name" value="Complex1_LYR"/>
    <property type="match status" value="1"/>
</dbReference>
<dbReference type="EMBL" id="KQ971372">
    <property type="protein sequence ID" value="EFA09657.1"/>
    <property type="molecule type" value="Genomic_DNA"/>
</dbReference>
<dbReference type="Proteomes" id="UP000007266">
    <property type="component" value="Linkage group 9"/>
</dbReference>
<evidence type="ECO:0000256" key="1">
    <source>
        <dbReference type="ARBA" id="ARBA00025757"/>
    </source>
</evidence>
<protein>
    <recommendedName>
        <fullName evidence="2">LYR motif-containing protein 9</fullName>
    </recommendedName>
</protein>
<dbReference type="CDD" id="cd20269">
    <property type="entry name" value="Complex1_LYR_LYRM9"/>
    <property type="match status" value="1"/>
</dbReference>
<reference evidence="4 5" key="1">
    <citation type="journal article" date="2008" name="Nature">
        <title>The genome of the model beetle and pest Tribolium castaneum.</title>
        <authorList>
            <consortium name="Tribolium Genome Sequencing Consortium"/>
            <person name="Richards S."/>
            <person name="Gibbs R.A."/>
            <person name="Weinstock G.M."/>
            <person name="Brown S.J."/>
            <person name="Denell R."/>
            <person name="Beeman R.W."/>
            <person name="Gibbs R."/>
            <person name="Beeman R.W."/>
            <person name="Brown S.J."/>
            <person name="Bucher G."/>
            <person name="Friedrich M."/>
            <person name="Grimmelikhuijzen C.J."/>
            <person name="Klingler M."/>
            <person name="Lorenzen M."/>
            <person name="Richards S."/>
            <person name="Roth S."/>
            <person name="Schroder R."/>
            <person name="Tautz D."/>
            <person name="Zdobnov E.M."/>
            <person name="Muzny D."/>
            <person name="Gibbs R.A."/>
            <person name="Weinstock G.M."/>
            <person name="Attaway T."/>
            <person name="Bell S."/>
            <person name="Buhay C.J."/>
            <person name="Chandrabose M.N."/>
            <person name="Chavez D."/>
            <person name="Clerk-Blankenburg K.P."/>
            <person name="Cree A."/>
            <person name="Dao M."/>
            <person name="Davis C."/>
            <person name="Chacko J."/>
            <person name="Dinh H."/>
            <person name="Dugan-Rocha S."/>
            <person name="Fowler G."/>
            <person name="Garner T.T."/>
            <person name="Garnes J."/>
            <person name="Gnirke A."/>
            <person name="Hawes A."/>
            <person name="Hernandez J."/>
            <person name="Hines S."/>
            <person name="Holder M."/>
            <person name="Hume J."/>
            <person name="Jhangiani S.N."/>
            <person name="Joshi V."/>
            <person name="Khan Z.M."/>
            <person name="Jackson L."/>
            <person name="Kovar C."/>
            <person name="Kowis A."/>
            <person name="Lee S."/>
            <person name="Lewis L.R."/>
            <person name="Margolis J."/>
            <person name="Morgan M."/>
            <person name="Nazareth L.V."/>
            <person name="Nguyen N."/>
            <person name="Okwuonu G."/>
            <person name="Parker D."/>
            <person name="Richards S."/>
            <person name="Ruiz S.J."/>
            <person name="Santibanez J."/>
            <person name="Savard J."/>
            <person name="Scherer S.E."/>
            <person name="Schneider B."/>
            <person name="Sodergren E."/>
            <person name="Tautz D."/>
            <person name="Vattahil S."/>
            <person name="Villasana D."/>
            <person name="White C.S."/>
            <person name="Wright R."/>
            <person name="Park Y."/>
            <person name="Beeman R.W."/>
            <person name="Lord J."/>
            <person name="Oppert B."/>
            <person name="Lorenzen M."/>
            <person name="Brown S."/>
            <person name="Wang L."/>
            <person name="Savard J."/>
            <person name="Tautz D."/>
            <person name="Richards S."/>
            <person name="Weinstock G."/>
            <person name="Gibbs R.A."/>
            <person name="Liu Y."/>
            <person name="Worley K."/>
            <person name="Weinstock G."/>
            <person name="Elsik C.G."/>
            <person name="Reese J.T."/>
            <person name="Elhaik E."/>
            <person name="Landan G."/>
            <person name="Graur D."/>
            <person name="Arensburger P."/>
            <person name="Atkinson P."/>
            <person name="Beeman R.W."/>
            <person name="Beidler J."/>
            <person name="Brown S.J."/>
            <person name="Demuth J.P."/>
            <person name="Drury D.W."/>
            <person name="Du Y.Z."/>
            <person name="Fujiwara H."/>
            <person name="Lorenzen M."/>
            <person name="Maselli V."/>
            <person name="Osanai M."/>
            <person name="Park Y."/>
            <person name="Robertson H.M."/>
            <person name="Tu Z."/>
            <person name="Wang J.J."/>
            <person name="Wang S."/>
            <person name="Richards S."/>
            <person name="Song H."/>
            <person name="Zhang L."/>
            <person name="Sodergren E."/>
            <person name="Werner D."/>
            <person name="Stanke M."/>
            <person name="Morgenstern B."/>
            <person name="Solovyev V."/>
            <person name="Kosarev P."/>
            <person name="Brown G."/>
            <person name="Chen H.C."/>
            <person name="Ermolaeva O."/>
            <person name="Hlavina W."/>
            <person name="Kapustin Y."/>
            <person name="Kiryutin B."/>
            <person name="Kitts P."/>
            <person name="Maglott D."/>
            <person name="Pruitt K."/>
            <person name="Sapojnikov V."/>
            <person name="Souvorov A."/>
            <person name="Mackey A.J."/>
            <person name="Waterhouse R.M."/>
            <person name="Wyder S."/>
            <person name="Zdobnov E.M."/>
            <person name="Zdobnov E.M."/>
            <person name="Wyder S."/>
            <person name="Kriventseva E.V."/>
            <person name="Kadowaki T."/>
            <person name="Bork P."/>
            <person name="Aranda M."/>
            <person name="Bao R."/>
            <person name="Beermann A."/>
            <person name="Berns N."/>
            <person name="Bolognesi R."/>
            <person name="Bonneton F."/>
            <person name="Bopp D."/>
            <person name="Brown S.J."/>
            <person name="Bucher G."/>
            <person name="Butts T."/>
            <person name="Chaumot A."/>
            <person name="Denell R.E."/>
            <person name="Ferrier D.E."/>
            <person name="Friedrich M."/>
            <person name="Gordon C.M."/>
            <person name="Jindra M."/>
            <person name="Klingler M."/>
            <person name="Lan Q."/>
            <person name="Lattorff H.M."/>
            <person name="Laudet V."/>
            <person name="von Levetsow C."/>
            <person name="Liu Z."/>
            <person name="Lutz R."/>
            <person name="Lynch J.A."/>
            <person name="da Fonseca R.N."/>
            <person name="Posnien N."/>
            <person name="Reuter R."/>
            <person name="Roth S."/>
            <person name="Savard J."/>
            <person name="Schinko J.B."/>
            <person name="Schmitt C."/>
            <person name="Schoppmeier M."/>
            <person name="Schroder R."/>
            <person name="Shippy T.D."/>
            <person name="Simonnet F."/>
            <person name="Marques-Souza H."/>
            <person name="Tautz D."/>
            <person name="Tomoyasu Y."/>
            <person name="Trauner J."/>
            <person name="Van der Zee M."/>
            <person name="Vervoort M."/>
            <person name="Wittkopp N."/>
            <person name="Wimmer E.A."/>
            <person name="Yang X."/>
            <person name="Jones A.K."/>
            <person name="Sattelle D.B."/>
            <person name="Ebert P.R."/>
            <person name="Nelson D."/>
            <person name="Scott J.G."/>
            <person name="Beeman R.W."/>
            <person name="Muthukrishnan S."/>
            <person name="Kramer K.J."/>
            <person name="Arakane Y."/>
            <person name="Beeman R.W."/>
            <person name="Zhu Q."/>
            <person name="Hogenkamp D."/>
            <person name="Dixit R."/>
            <person name="Oppert B."/>
            <person name="Jiang H."/>
            <person name="Zou Z."/>
            <person name="Marshall J."/>
            <person name="Elpidina E."/>
            <person name="Vinokurov K."/>
            <person name="Oppert C."/>
            <person name="Zou Z."/>
            <person name="Evans J."/>
            <person name="Lu Z."/>
            <person name="Zhao P."/>
            <person name="Sumathipala N."/>
            <person name="Altincicek B."/>
            <person name="Vilcinskas A."/>
            <person name="Williams M."/>
            <person name="Hultmark D."/>
            <person name="Hetru C."/>
            <person name="Jiang H."/>
            <person name="Grimmelikhuijzen C.J."/>
            <person name="Hauser F."/>
            <person name="Cazzamali G."/>
            <person name="Williamson M."/>
            <person name="Park Y."/>
            <person name="Li B."/>
            <person name="Tanaka Y."/>
            <person name="Predel R."/>
            <person name="Neupert S."/>
            <person name="Schachtner J."/>
            <person name="Verleyen P."/>
            <person name="Raible F."/>
            <person name="Bork P."/>
            <person name="Friedrich M."/>
            <person name="Walden K.K."/>
            <person name="Robertson H.M."/>
            <person name="Angeli S."/>
            <person name="Foret S."/>
            <person name="Bucher G."/>
            <person name="Schuetz S."/>
            <person name="Maleszka R."/>
            <person name="Wimmer E.A."/>
            <person name="Beeman R.W."/>
            <person name="Lorenzen M."/>
            <person name="Tomoyasu Y."/>
            <person name="Miller S.C."/>
            <person name="Grossmann D."/>
            <person name="Bucher G."/>
        </authorList>
    </citation>
    <scope>NUCLEOTIDE SEQUENCE [LARGE SCALE GENOMIC DNA]</scope>
    <source>
        <strain evidence="4 5">Georgia GA2</strain>
    </source>
</reference>
<accession>D6WZR4</accession>
<gene>
    <name evidence="4" type="primary">GLEAN_11783</name>
    <name evidence="4" type="ORF">TcasGA2_TC011783</name>
</gene>
<dbReference type="PhylomeDB" id="D6WZR4"/>